<dbReference type="Gene3D" id="3.40.30.10">
    <property type="entry name" value="Glutaredoxin"/>
    <property type="match status" value="1"/>
</dbReference>
<dbReference type="Pfam" id="PF13409">
    <property type="entry name" value="GST_N_2"/>
    <property type="match status" value="1"/>
</dbReference>
<comment type="caution">
    <text evidence="9">The sequence shown here is derived from an EMBL/GenBank/DDBJ whole genome shotgun (WGS) entry which is preliminary data.</text>
</comment>
<dbReference type="InterPro" id="IPR040079">
    <property type="entry name" value="Glutathione_S-Trfase"/>
</dbReference>
<dbReference type="SUPFAM" id="SSF52833">
    <property type="entry name" value="Thioredoxin-like"/>
    <property type="match status" value="1"/>
</dbReference>
<dbReference type="InterPro" id="IPR004045">
    <property type="entry name" value="Glutathione_S-Trfase_N"/>
</dbReference>
<comment type="similarity">
    <text evidence="4">Belongs to the GST superfamily. DHAR family.</text>
</comment>
<dbReference type="CDD" id="cd00570">
    <property type="entry name" value="GST_N_family"/>
    <property type="match status" value="1"/>
</dbReference>
<name>A0A2U1QEW9_ARTAN</name>
<dbReference type="Pfam" id="PF13410">
    <property type="entry name" value="GST_C_2"/>
    <property type="match status" value="1"/>
</dbReference>
<comment type="catalytic activity">
    <reaction evidence="5">
        <text>RX + glutathione = an S-substituted glutathione + a halide anion + H(+)</text>
        <dbReference type="Rhea" id="RHEA:16437"/>
        <dbReference type="ChEBI" id="CHEBI:15378"/>
        <dbReference type="ChEBI" id="CHEBI:16042"/>
        <dbReference type="ChEBI" id="CHEBI:17792"/>
        <dbReference type="ChEBI" id="CHEBI:57925"/>
        <dbReference type="ChEBI" id="CHEBI:90779"/>
        <dbReference type="EC" id="2.5.1.18"/>
    </reaction>
</comment>
<dbReference type="PROSITE" id="PS50404">
    <property type="entry name" value="GST_NTER"/>
    <property type="match status" value="1"/>
</dbReference>
<feature type="chain" id="PRO_5015724107" evidence="7">
    <location>
        <begin position="20"/>
        <end position="234"/>
    </location>
</feature>
<dbReference type="EMBL" id="PKPP01000172">
    <property type="protein sequence ID" value="PWA96550.1"/>
    <property type="molecule type" value="Genomic_DNA"/>
</dbReference>
<feature type="signal peptide" evidence="7">
    <location>
        <begin position="1"/>
        <end position="19"/>
    </location>
</feature>
<evidence type="ECO:0000256" key="1">
    <source>
        <dbReference type="ARBA" id="ARBA00022575"/>
    </source>
</evidence>
<keyword evidence="10" id="KW-1185">Reference proteome</keyword>
<gene>
    <name evidence="9" type="ORF">CTI12_AA033290</name>
</gene>
<dbReference type="PANTHER" id="PTHR44420:SF2">
    <property type="entry name" value="GLUTATHIONE S-TRANSFERASE DHAR2-RELATED"/>
    <property type="match status" value="1"/>
</dbReference>
<organism evidence="9 10">
    <name type="scientific">Artemisia annua</name>
    <name type="common">Sweet wormwood</name>
    <dbReference type="NCBI Taxonomy" id="35608"/>
    <lineage>
        <taxon>Eukaryota</taxon>
        <taxon>Viridiplantae</taxon>
        <taxon>Streptophyta</taxon>
        <taxon>Embryophyta</taxon>
        <taxon>Tracheophyta</taxon>
        <taxon>Spermatophyta</taxon>
        <taxon>Magnoliopsida</taxon>
        <taxon>eudicotyledons</taxon>
        <taxon>Gunneridae</taxon>
        <taxon>Pentapetalae</taxon>
        <taxon>asterids</taxon>
        <taxon>campanulids</taxon>
        <taxon>Asterales</taxon>
        <taxon>Asteraceae</taxon>
        <taxon>Asteroideae</taxon>
        <taxon>Anthemideae</taxon>
        <taxon>Artemisiinae</taxon>
        <taxon>Artemisia</taxon>
    </lineage>
</organism>
<accession>A0A2U1QEW9</accession>
<dbReference type="OrthoDB" id="1935530at2759"/>
<keyword evidence="7" id="KW-0732">Signal</keyword>
<dbReference type="GO" id="GO:0045174">
    <property type="term" value="F:glutathione dehydrogenase (ascorbate) activity"/>
    <property type="evidence" value="ECO:0007669"/>
    <property type="project" value="UniProtKB-EC"/>
</dbReference>
<dbReference type="PANTHER" id="PTHR44420">
    <property type="entry name" value="GLUTATHIONE S-TRANSFERASE DHAR2-RELATED"/>
    <property type="match status" value="1"/>
</dbReference>
<dbReference type="AlphaFoldDB" id="A0A2U1QEW9"/>
<sequence length="234" mass="25967">MVLASLCIGLLLLYCYSNCQVLMAAEICVKAAVGAPANLGDCPFSQWVLLTLEEKQIPYSVHLISLDNKPEWFLKVNPGGKVPLIKFDVEWIPDSAVIVGLIEDKYPKPSLHTPPKLASVGSEIYGKFASFLKSKNATDGTEKALLDELKALDKHIKNHGPYVSGEKLTSVDLRLAPKLHHLVVALGHYKKWTVPKSLTYMHNYTELLFSRESFDKTKAAEKYIISGWASKVKA</sequence>
<dbReference type="STRING" id="35608.A0A2U1QEW9"/>
<proteinExistence type="inferred from homology"/>
<keyword evidence="1" id="KW-0216">Detoxification</keyword>
<protein>
    <submittedName>
        <fullName evidence="9">Glutathione S-transferase DHAR2</fullName>
    </submittedName>
</protein>
<evidence type="ECO:0000256" key="2">
    <source>
        <dbReference type="ARBA" id="ARBA00022679"/>
    </source>
</evidence>
<dbReference type="Proteomes" id="UP000245207">
    <property type="component" value="Unassembled WGS sequence"/>
</dbReference>
<dbReference type="FunFam" id="1.20.1050.10:FF:000029">
    <property type="entry name" value="Glutathione S-transferase DHAR3, chloroplastic"/>
    <property type="match status" value="1"/>
</dbReference>
<keyword evidence="2 9" id="KW-0808">Transferase</keyword>
<dbReference type="SFLD" id="SFLDS00019">
    <property type="entry name" value="Glutathione_Transferase_(cytos"/>
    <property type="match status" value="1"/>
</dbReference>
<dbReference type="InterPro" id="IPR036282">
    <property type="entry name" value="Glutathione-S-Trfase_C_sf"/>
</dbReference>
<comment type="catalytic activity">
    <reaction evidence="6">
        <text>L-dehydroascorbate + 2 glutathione = glutathione disulfide + L-ascorbate</text>
        <dbReference type="Rhea" id="RHEA:24424"/>
        <dbReference type="ChEBI" id="CHEBI:38290"/>
        <dbReference type="ChEBI" id="CHEBI:57925"/>
        <dbReference type="ChEBI" id="CHEBI:58297"/>
        <dbReference type="ChEBI" id="CHEBI:58539"/>
        <dbReference type="EC" id="1.8.5.1"/>
    </reaction>
</comment>
<dbReference type="SFLD" id="SFLDG00358">
    <property type="entry name" value="Main_(cytGST)"/>
    <property type="match status" value="1"/>
</dbReference>
<evidence type="ECO:0000313" key="10">
    <source>
        <dbReference type="Proteomes" id="UP000245207"/>
    </source>
</evidence>
<evidence type="ECO:0000256" key="6">
    <source>
        <dbReference type="ARBA" id="ARBA00049544"/>
    </source>
</evidence>
<evidence type="ECO:0000256" key="3">
    <source>
        <dbReference type="ARBA" id="ARBA00023002"/>
    </source>
</evidence>
<dbReference type="Gene3D" id="1.20.1050.10">
    <property type="match status" value="1"/>
</dbReference>
<reference evidence="9 10" key="1">
    <citation type="journal article" date="2018" name="Mol. Plant">
        <title>The genome of Artemisia annua provides insight into the evolution of Asteraceae family and artemisinin biosynthesis.</title>
        <authorList>
            <person name="Shen Q."/>
            <person name="Zhang L."/>
            <person name="Liao Z."/>
            <person name="Wang S."/>
            <person name="Yan T."/>
            <person name="Shi P."/>
            <person name="Liu M."/>
            <person name="Fu X."/>
            <person name="Pan Q."/>
            <person name="Wang Y."/>
            <person name="Lv Z."/>
            <person name="Lu X."/>
            <person name="Zhang F."/>
            <person name="Jiang W."/>
            <person name="Ma Y."/>
            <person name="Chen M."/>
            <person name="Hao X."/>
            <person name="Li L."/>
            <person name="Tang Y."/>
            <person name="Lv G."/>
            <person name="Zhou Y."/>
            <person name="Sun X."/>
            <person name="Brodelius P.E."/>
            <person name="Rose J.K.C."/>
            <person name="Tang K."/>
        </authorList>
    </citation>
    <scope>NUCLEOTIDE SEQUENCE [LARGE SCALE GENOMIC DNA]</scope>
    <source>
        <strain evidence="10">cv. Huhao1</strain>
        <tissue evidence="9">Leaf</tissue>
    </source>
</reference>
<evidence type="ECO:0000313" key="9">
    <source>
        <dbReference type="EMBL" id="PWA96550.1"/>
    </source>
</evidence>
<evidence type="ECO:0000256" key="7">
    <source>
        <dbReference type="SAM" id="SignalP"/>
    </source>
</evidence>
<dbReference type="GO" id="GO:0033355">
    <property type="term" value="P:ascorbate glutathione cycle"/>
    <property type="evidence" value="ECO:0007669"/>
    <property type="project" value="InterPro"/>
</dbReference>
<feature type="domain" description="GST N-terminal" evidence="8">
    <location>
        <begin position="32"/>
        <end position="110"/>
    </location>
</feature>
<evidence type="ECO:0000256" key="5">
    <source>
        <dbReference type="ARBA" id="ARBA00047960"/>
    </source>
</evidence>
<dbReference type="InterPro" id="IPR036249">
    <property type="entry name" value="Thioredoxin-like_sf"/>
</dbReference>
<keyword evidence="3" id="KW-0560">Oxidoreductase</keyword>
<dbReference type="InterPro" id="IPR044627">
    <property type="entry name" value="DHAR1/2/3/4"/>
</dbReference>
<dbReference type="GO" id="GO:0004364">
    <property type="term" value="F:glutathione transferase activity"/>
    <property type="evidence" value="ECO:0007669"/>
    <property type="project" value="UniProtKB-EC"/>
</dbReference>
<evidence type="ECO:0000259" key="8">
    <source>
        <dbReference type="PROSITE" id="PS50404"/>
    </source>
</evidence>
<dbReference type="SUPFAM" id="SSF47616">
    <property type="entry name" value="GST C-terminal domain-like"/>
    <property type="match status" value="1"/>
</dbReference>
<evidence type="ECO:0000256" key="4">
    <source>
        <dbReference type="ARBA" id="ARBA00024194"/>
    </source>
</evidence>